<evidence type="ECO:0000256" key="1">
    <source>
        <dbReference type="SAM" id="MobiDB-lite"/>
    </source>
</evidence>
<evidence type="ECO:0000313" key="2">
    <source>
        <dbReference type="EMBL" id="GFA33468.1"/>
    </source>
</evidence>
<dbReference type="AlphaFoldDB" id="A0A699JFI2"/>
<accession>A0A699JFI2</accession>
<organism evidence="2">
    <name type="scientific">Tanacetum cinerariifolium</name>
    <name type="common">Dalmatian daisy</name>
    <name type="synonym">Chrysanthemum cinerariifolium</name>
    <dbReference type="NCBI Taxonomy" id="118510"/>
    <lineage>
        <taxon>Eukaryota</taxon>
        <taxon>Viridiplantae</taxon>
        <taxon>Streptophyta</taxon>
        <taxon>Embryophyta</taxon>
        <taxon>Tracheophyta</taxon>
        <taxon>Spermatophyta</taxon>
        <taxon>Magnoliopsida</taxon>
        <taxon>eudicotyledons</taxon>
        <taxon>Gunneridae</taxon>
        <taxon>Pentapetalae</taxon>
        <taxon>asterids</taxon>
        <taxon>campanulids</taxon>
        <taxon>Asterales</taxon>
        <taxon>Asteraceae</taxon>
        <taxon>Asteroideae</taxon>
        <taxon>Anthemideae</taxon>
        <taxon>Anthemidinae</taxon>
        <taxon>Tanacetum</taxon>
    </lineage>
</organism>
<dbReference type="EMBL" id="BKCJ010406364">
    <property type="protein sequence ID" value="GFA33468.1"/>
    <property type="molecule type" value="Genomic_DNA"/>
</dbReference>
<reference evidence="2" key="1">
    <citation type="journal article" date="2019" name="Sci. Rep.">
        <title>Draft genome of Tanacetum cinerariifolium, the natural source of mosquito coil.</title>
        <authorList>
            <person name="Yamashiro T."/>
            <person name="Shiraishi A."/>
            <person name="Satake H."/>
            <person name="Nakayama K."/>
        </authorList>
    </citation>
    <scope>NUCLEOTIDE SEQUENCE</scope>
</reference>
<gene>
    <name evidence="2" type="ORF">Tci_605440</name>
</gene>
<feature type="region of interest" description="Disordered" evidence="1">
    <location>
        <begin position="85"/>
        <end position="104"/>
    </location>
</feature>
<protein>
    <submittedName>
        <fullName evidence="2">Uncharacterized protein</fullName>
    </submittedName>
</protein>
<sequence length="104" mass="11964">MPPKPNLVFPSLGDFVDESVSESIVKKPTVESIEPKTVRKENGALIIDDWVSESAEEYESKFQIVKPNFTKIEFIKPKSNRKPIEHITRATYRSPRGNKKNYNQ</sequence>
<proteinExistence type="predicted"/>
<comment type="caution">
    <text evidence="2">The sequence shown here is derived from an EMBL/GenBank/DDBJ whole genome shotgun (WGS) entry which is preliminary data.</text>
</comment>
<name>A0A699JFI2_TANCI</name>